<dbReference type="InterPro" id="IPR052283">
    <property type="entry name" value="GenomicStab_NeuMorph_Reg"/>
</dbReference>
<dbReference type="Gene3D" id="3.30.40.10">
    <property type="entry name" value="Zinc/RING finger domain, C3HC4 (zinc finger)"/>
    <property type="match status" value="1"/>
</dbReference>
<feature type="compositionally biased region" description="Low complexity" evidence="1">
    <location>
        <begin position="173"/>
        <end position="186"/>
    </location>
</feature>
<dbReference type="EMBL" id="CADEPI010000052">
    <property type="protein sequence ID" value="CAB3370307.1"/>
    <property type="molecule type" value="Genomic_DNA"/>
</dbReference>
<feature type="domain" description="F-box" evidence="2">
    <location>
        <begin position="492"/>
        <end position="538"/>
    </location>
</feature>
<evidence type="ECO:0008006" key="6">
    <source>
        <dbReference type="Google" id="ProtNLM"/>
    </source>
</evidence>
<dbReference type="SUPFAM" id="SSF54171">
    <property type="entry name" value="DNA-binding domain"/>
    <property type="match status" value="1"/>
</dbReference>
<dbReference type="SMART" id="SM00391">
    <property type="entry name" value="MBD"/>
    <property type="match status" value="1"/>
</dbReference>
<dbReference type="InterPro" id="IPR013083">
    <property type="entry name" value="Znf_RING/FYVE/PHD"/>
</dbReference>
<dbReference type="InterPro" id="IPR001810">
    <property type="entry name" value="F-box_dom"/>
</dbReference>
<feature type="domain" description="MBD" evidence="3">
    <location>
        <begin position="192"/>
        <end position="267"/>
    </location>
</feature>
<dbReference type="Pfam" id="PF01429">
    <property type="entry name" value="MBD"/>
    <property type="match status" value="1"/>
</dbReference>
<feature type="region of interest" description="Disordered" evidence="1">
    <location>
        <begin position="157"/>
        <end position="192"/>
    </location>
</feature>
<dbReference type="GO" id="GO:0003677">
    <property type="term" value="F:DNA binding"/>
    <property type="evidence" value="ECO:0007669"/>
    <property type="project" value="InterPro"/>
</dbReference>
<reference evidence="4 5" key="1">
    <citation type="submission" date="2020-04" db="EMBL/GenBank/DDBJ databases">
        <authorList>
            <person name="Alioto T."/>
            <person name="Alioto T."/>
            <person name="Gomez Garrido J."/>
        </authorList>
    </citation>
    <scope>NUCLEOTIDE SEQUENCE [LARGE SCALE GENOMIC DNA]</scope>
</reference>
<evidence type="ECO:0000259" key="2">
    <source>
        <dbReference type="PROSITE" id="PS50181"/>
    </source>
</evidence>
<dbReference type="Gene3D" id="3.80.10.10">
    <property type="entry name" value="Ribonuclease Inhibitor"/>
    <property type="match status" value="1"/>
</dbReference>
<feature type="compositionally biased region" description="Pro residues" evidence="1">
    <location>
        <begin position="285"/>
        <end position="302"/>
    </location>
</feature>
<feature type="region of interest" description="Disordered" evidence="1">
    <location>
        <begin position="283"/>
        <end position="332"/>
    </location>
</feature>
<keyword evidence="5" id="KW-1185">Reference proteome</keyword>
<dbReference type="AlphaFoldDB" id="A0A8S1CEY9"/>
<dbReference type="SUPFAM" id="SSF57903">
    <property type="entry name" value="FYVE/PHD zinc finger"/>
    <property type="match status" value="1"/>
</dbReference>
<feature type="compositionally biased region" description="Low complexity" evidence="1">
    <location>
        <begin position="58"/>
        <end position="70"/>
    </location>
</feature>
<dbReference type="InterPro" id="IPR011011">
    <property type="entry name" value="Znf_FYVE_PHD"/>
</dbReference>
<dbReference type="InterPro" id="IPR016177">
    <property type="entry name" value="DNA-bd_dom_sf"/>
</dbReference>
<feature type="compositionally biased region" description="Pro residues" evidence="1">
    <location>
        <begin position="437"/>
        <end position="453"/>
    </location>
</feature>
<name>A0A8S1CEY9_9INSE</name>
<dbReference type="PROSITE" id="PS50982">
    <property type="entry name" value="MBD"/>
    <property type="match status" value="1"/>
</dbReference>
<dbReference type="PANTHER" id="PTHR15739:SF5">
    <property type="entry name" value="LD23158P"/>
    <property type="match status" value="1"/>
</dbReference>
<feature type="compositionally biased region" description="Basic and acidic residues" evidence="1">
    <location>
        <begin position="35"/>
        <end position="52"/>
    </location>
</feature>
<evidence type="ECO:0000259" key="3">
    <source>
        <dbReference type="PROSITE" id="PS50982"/>
    </source>
</evidence>
<dbReference type="Gene3D" id="3.30.890.10">
    <property type="entry name" value="Methyl-cpg-binding Protein 2, Chain A"/>
    <property type="match status" value="1"/>
</dbReference>
<proteinExistence type="predicted"/>
<evidence type="ECO:0000313" key="5">
    <source>
        <dbReference type="Proteomes" id="UP000494165"/>
    </source>
</evidence>
<accession>A0A8S1CEY9</accession>
<dbReference type="SUPFAM" id="SSF81383">
    <property type="entry name" value="F-box domain"/>
    <property type="match status" value="1"/>
</dbReference>
<dbReference type="InterPro" id="IPR036047">
    <property type="entry name" value="F-box-like_dom_sf"/>
</dbReference>
<evidence type="ECO:0000256" key="1">
    <source>
        <dbReference type="SAM" id="MobiDB-lite"/>
    </source>
</evidence>
<sequence>MELDEPLIESPTPPDRDNDIEELDPLAMATPSLIDKQKSEKSTEEVHHESKKTPQHLSESVETPKVSSVSSSPSLLFLALKAAPLEAAFITDDDNDEEFGGFELSEKQTPAEAKELKLLESELEEAEAAAALEVVSESEESLPGSPGDLVIADSSEEPLSPQEMGGKRKRAPSIASTASGGSSASRGSRKFDPTLPLYQKPFQRGFVREVVYRSTFDISKESNHADIYYFLAPNGKKLRSSVDVARYLSDNSIPLPLESFTFAREPLGIADSKKEIIRYAKTKESPPPPKIKRPAAPPPTPKAPVVQNVNGGGIRPPKRARKSTYQDPVWITSDPKNKQTPCGIYCAKAAGEVPTLQCSSCVCLYHPICVGLNQLDSGLLLGYICNNCRQEKSSQKSTKFNAQIKKEPKIEAPPQSLVVLEGRQFVVIPKTGGKAPLAPPPPPPAPTPTPPRPNENQEASSAMPESVKDPSAVNKVANKPREKKIQLYGTDFVNNLNTGTKMMLQVFGYLTVKELLRASRVCSSWRLISENRSLWRIVRLKNSSVTSWNDCTEWLNYHRTELVDLRKMVMPERNPVAVWSEVAAALSQVRSLKAVELGRCAPAAVALTAGSCSKLAALSASSLTSSDDTLDMNCLRGMSQLQKLRLRGAYSLNVRNLSSLQKLPNLTCLSVTSVKGLPGMDVAMVLNDLPGLEVLELGECFEMVHHAEILTEVLAKLQCLRRLRLEYLSTQRPHTDAETLVTFFESLTALPCLEHLELVHIEAPPGCDLQISKLSALRSLLLVPSFVHQGAVTSQVLLRGVLQLKNLTKLTIGLTTPISETGHKAFTQKLARSSPQSAPAPKPHEDCLPVATPLPTPKSALDPFKPFSKKLDSIEVVPSWHLQKILKESLPNAVVNVRLLSHPNRYTLDEWLLL</sequence>
<dbReference type="OrthoDB" id="61560at2759"/>
<dbReference type="PANTHER" id="PTHR15739">
    <property type="entry name" value="ZINC FINGER PROTEIN"/>
    <property type="match status" value="1"/>
</dbReference>
<dbReference type="CDD" id="cd15489">
    <property type="entry name" value="PHD_SF"/>
    <property type="match status" value="1"/>
</dbReference>
<feature type="region of interest" description="Disordered" evidence="1">
    <location>
        <begin position="1"/>
        <end position="70"/>
    </location>
</feature>
<protein>
    <recommendedName>
        <fullName evidence="6">MBD domain-containing protein</fullName>
    </recommendedName>
</protein>
<organism evidence="4 5">
    <name type="scientific">Cloeon dipterum</name>
    <dbReference type="NCBI Taxonomy" id="197152"/>
    <lineage>
        <taxon>Eukaryota</taxon>
        <taxon>Metazoa</taxon>
        <taxon>Ecdysozoa</taxon>
        <taxon>Arthropoda</taxon>
        <taxon>Hexapoda</taxon>
        <taxon>Insecta</taxon>
        <taxon>Pterygota</taxon>
        <taxon>Palaeoptera</taxon>
        <taxon>Ephemeroptera</taxon>
        <taxon>Pisciforma</taxon>
        <taxon>Baetidae</taxon>
        <taxon>Cloeon</taxon>
    </lineage>
</organism>
<feature type="region of interest" description="Disordered" evidence="1">
    <location>
        <begin position="431"/>
        <end position="479"/>
    </location>
</feature>
<dbReference type="InterPro" id="IPR032675">
    <property type="entry name" value="LRR_dom_sf"/>
</dbReference>
<gene>
    <name evidence="4" type="ORF">CLODIP_2_CD10650</name>
</gene>
<dbReference type="InterPro" id="IPR001739">
    <property type="entry name" value="Methyl_CpG_DNA-bd"/>
</dbReference>
<comment type="caution">
    <text evidence="4">The sequence shown here is derived from an EMBL/GenBank/DDBJ whole genome shotgun (WGS) entry which is preliminary data.</text>
</comment>
<dbReference type="Proteomes" id="UP000494165">
    <property type="component" value="Unassembled WGS sequence"/>
</dbReference>
<dbReference type="PROSITE" id="PS50181">
    <property type="entry name" value="FBOX"/>
    <property type="match status" value="1"/>
</dbReference>
<dbReference type="Pfam" id="PF12937">
    <property type="entry name" value="F-box-like"/>
    <property type="match status" value="1"/>
</dbReference>
<dbReference type="SUPFAM" id="SSF52047">
    <property type="entry name" value="RNI-like"/>
    <property type="match status" value="1"/>
</dbReference>
<evidence type="ECO:0000313" key="4">
    <source>
        <dbReference type="EMBL" id="CAB3370307.1"/>
    </source>
</evidence>
<dbReference type="Gene3D" id="1.20.1280.50">
    <property type="match status" value="1"/>
</dbReference>